<organism evidence="1 2">
    <name type="scientific">Deinandra increscens subsp. villosa</name>
    <dbReference type="NCBI Taxonomy" id="3103831"/>
    <lineage>
        <taxon>Eukaryota</taxon>
        <taxon>Viridiplantae</taxon>
        <taxon>Streptophyta</taxon>
        <taxon>Embryophyta</taxon>
        <taxon>Tracheophyta</taxon>
        <taxon>Spermatophyta</taxon>
        <taxon>Magnoliopsida</taxon>
        <taxon>eudicotyledons</taxon>
        <taxon>Gunneridae</taxon>
        <taxon>Pentapetalae</taxon>
        <taxon>asterids</taxon>
        <taxon>campanulids</taxon>
        <taxon>Asterales</taxon>
        <taxon>Asteraceae</taxon>
        <taxon>Asteroideae</taxon>
        <taxon>Heliantheae alliance</taxon>
        <taxon>Madieae</taxon>
        <taxon>Madiinae</taxon>
        <taxon>Deinandra</taxon>
    </lineage>
</organism>
<accession>A0AAP0GNE0</accession>
<evidence type="ECO:0000313" key="2">
    <source>
        <dbReference type="Proteomes" id="UP001408789"/>
    </source>
</evidence>
<dbReference type="Pfam" id="PF14009">
    <property type="entry name" value="PADRE"/>
    <property type="match status" value="1"/>
</dbReference>
<dbReference type="EMBL" id="JBCNJP010000024">
    <property type="protein sequence ID" value="KAK9056758.1"/>
    <property type="molecule type" value="Genomic_DNA"/>
</dbReference>
<comment type="caution">
    <text evidence="1">The sequence shown here is derived from an EMBL/GenBank/DDBJ whole genome shotgun (WGS) entry which is preliminary data.</text>
</comment>
<name>A0AAP0GNE0_9ASTR</name>
<keyword evidence="2" id="KW-1185">Reference proteome</keyword>
<gene>
    <name evidence="1" type="ORF">SSX86_024121</name>
</gene>
<protein>
    <submittedName>
        <fullName evidence="1">Uncharacterized protein</fullName>
    </submittedName>
</protein>
<dbReference type="InterPro" id="IPR025322">
    <property type="entry name" value="PADRE_dom"/>
</dbReference>
<evidence type="ECO:0000313" key="1">
    <source>
        <dbReference type="EMBL" id="KAK9056758.1"/>
    </source>
</evidence>
<sequence length="146" mass="16236">MGTCASIPSYSRKNRTLLITNGSSPAKVIHSISGRLQEFRQPVKAGKVLSDSDFFLCNAEDMFVNCHVPHVPAEEDLRPGEIYFIMPAGRGYRPISLQELCSLAVKASVALQESRSDMKKETTAFGRRRSGRGFEKVDFQLALKKL</sequence>
<dbReference type="Proteomes" id="UP001408789">
    <property type="component" value="Unassembled WGS sequence"/>
</dbReference>
<dbReference type="AlphaFoldDB" id="A0AAP0GNE0"/>
<dbReference type="PANTHER" id="PTHR33052">
    <property type="entry name" value="DUF4228 DOMAIN PROTEIN-RELATED"/>
    <property type="match status" value="1"/>
</dbReference>
<reference evidence="1 2" key="1">
    <citation type="submission" date="2024-04" db="EMBL/GenBank/DDBJ databases">
        <title>The reference genome of an endangered Asteraceae, Deinandra increscens subsp. villosa, native to the Central Coast of California.</title>
        <authorList>
            <person name="Guilliams M."/>
            <person name="Hasenstab-Lehman K."/>
            <person name="Meyer R."/>
            <person name="Mcevoy S."/>
        </authorList>
    </citation>
    <scope>NUCLEOTIDE SEQUENCE [LARGE SCALE GENOMIC DNA]</scope>
    <source>
        <tissue evidence="1">Leaf</tissue>
    </source>
</reference>
<proteinExistence type="predicted"/>